<evidence type="ECO:0000256" key="1">
    <source>
        <dbReference type="SAM" id="MobiDB-lite"/>
    </source>
</evidence>
<keyword evidence="3" id="KW-1185">Reference proteome</keyword>
<dbReference type="OrthoDB" id="3544013at2759"/>
<dbReference type="Proteomes" id="UP000664132">
    <property type="component" value="Unassembled WGS sequence"/>
</dbReference>
<accession>A0A8H7W054</accession>
<comment type="caution">
    <text evidence="2">The sequence shown here is derived from an EMBL/GenBank/DDBJ whole genome shotgun (WGS) entry which is preliminary data.</text>
</comment>
<dbReference type="EMBL" id="JAFJYH010000335">
    <property type="protein sequence ID" value="KAG4413066.1"/>
    <property type="molecule type" value="Genomic_DNA"/>
</dbReference>
<evidence type="ECO:0000313" key="3">
    <source>
        <dbReference type="Proteomes" id="UP000664132"/>
    </source>
</evidence>
<protein>
    <submittedName>
        <fullName evidence="2">Uncharacterized protein</fullName>
    </submittedName>
</protein>
<gene>
    <name evidence="2" type="ORF">IFR04_013788</name>
</gene>
<sequence>MPLRRTKSTSETANRSVTPARTDLSLGMYTDESIASMTPAHTRVESKVKGAASSVAGSGVISNPLGTRRSKRLAGISSTAAISLDFDSPSCPPSLKASRSRRVTTRSMSSTIAKPSKVTKNTKPARKMRPTAAVSRASEKTYAEIMKAHSAPPAPILNQPQSHSSTYAPRQSSRTSHARTPSAQVNIGINSKATMKLSFKNLSVRFKA</sequence>
<dbReference type="AlphaFoldDB" id="A0A8H7W054"/>
<feature type="region of interest" description="Disordered" evidence="1">
    <location>
        <begin position="91"/>
        <end position="131"/>
    </location>
</feature>
<evidence type="ECO:0000313" key="2">
    <source>
        <dbReference type="EMBL" id="KAG4413066.1"/>
    </source>
</evidence>
<reference evidence="2" key="1">
    <citation type="submission" date="2021-02" db="EMBL/GenBank/DDBJ databases">
        <title>Genome sequence Cadophora malorum strain M34.</title>
        <authorList>
            <person name="Stefanovic E."/>
            <person name="Vu D."/>
            <person name="Scully C."/>
            <person name="Dijksterhuis J."/>
            <person name="Roader J."/>
            <person name="Houbraken J."/>
        </authorList>
    </citation>
    <scope>NUCLEOTIDE SEQUENCE</scope>
    <source>
        <strain evidence="2">M34</strain>
    </source>
</reference>
<feature type="compositionally biased region" description="Polar residues" evidence="1">
    <location>
        <begin position="9"/>
        <end position="19"/>
    </location>
</feature>
<feature type="region of interest" description="Disordered" evidence="1">
    <location>
        <begin position="1"/>
        <end position="28"/>
    </location>
</feature>
<feature type="region of interest" description="Disordered" evidence="1">
    <location>
        <begin position="150"/>
        <end position="185"/>
    </location>
</feature>
<organism evidence="2 3">
    <name type="scientific">Cadophora malorum</name>
    <dbReference type="NCBI Taxonomy" id="108018"/>
    <lineage>
        <taxon>Eukaryota</taxon>
        <taxon>Fungi</taxon>
        <taxon>Dikarya</taxon>
        <taxon>Ascomycota</taxon>
        <taxon>Pezizomycotina</taxon>
        <taxon>Leotiomycetes</taxon>
        <taxon>Helotiales</taxon>
        <taxon>Ploettnerulaceae</taxon>
        <taxon>Cadophora</taxon>
    </lineage>
</organism>
<name>A0A8H7W054_9HELO</name>
<feature type="compositionally biased region" description="Polar residues" evidence="1">
    <location>
        <begin position="158"/>
        <end position="185"/>
    </location>
</feature>
<proteinExistence type="predicted"/>